<accession>A0A7E4ZTX2</accession>
<evidence type="ECO:0000313" key="8">
    <source>
        <dbReference type="Proteomes" id="UP000492821"/>
    </source>
</evidence>
<evidence type="ECO:0000256" key="1">
    <source>
        <dbReference type="ARBA" id="ARBA00004282"/>
    </source>
</evidence>
<dbReference type="GO" id="GO:0098609">
    <property type="term" value="P:cell-cell adhesion"/>
    <property type="evidence" value="ECO:0007669"/>
    <property type="project" value="TreeGrafter"/>
</dbReference>
<dbReference type="Pfam" id="PF01044">
    <property type="entry name" value="Vinculin"/>
    <property type="match status" value="1"/>
</dbReference>
<evidence type="ECO:0000256" key="2">
    <source>
        <dbReference type="ARBA" id="ARBA00004496"/>
    </source>
</evidence>
<keyword evidence="5" id="KW-0130">Cell adhesion</keyword>
<evidence type="ECO:0000256" key="6">
    <source>
        <dbReference type="ARBA" id="ARBA00022949"/>
    </source>
</evidence>
<dbReference type="GO" id="GO:0016477">
    <property type="term" value="P:cell migration"/>
    <property type="evidence" value="ECO:0007669"/>
    <property type="project" value="TreeGrafter"/>
</dbReference>
<dbReference type="WBParaSite" id="Pan_g17071.t1">
    <property type="protein sequence ID" value="Pan_g17071.t1"/>
    <property type="gene ID" value="Pan_g17071"/>
</dbReference>
<comment type="subcellular location">
    <subcellularLocation>
        <location evidence="1">Cell junction</location>
    </subcellularLocation>
    <subcellularLocation>
        <location evidence="2">Cytoplasm</location>
    </subcellularLocation>
</comment>
<dbReference type="InterPro" id="IPR036723">
    <property type="entry name" value="Alpha-catenin/vinculin-like_sf"/>
</dbReference>
<dbReference type="GO" id="GO:0005737">
    <property type="term" value="C:cytoplasm"/>
    <property type="evidence" value="ECO:0007669"/>
    <property type="project" value="UniProtKB-SubCell"/>
</dbReference>
<dbReference type="SUPFAM" id="SSF47220">
    <property type="entry name" value="alpha-catenin/vinculin-like"/>
    <property type="match status" value="4"/>
</dbReference>
<dbReference type="GO" id="GO:0045296">
    <property type="term" value="F:cadherin binding"/>
    <property type="evidence" value="ECO:0007669"/>
    <property type="project" value="InterPro"/>
</dbReference>
<dbReference type="PANTHER" id="PTHR18914">
    <property type="entry name" value="ALPHA CATENIN"/>
    <property type="match status" value="1"/>
</dbReference>
<dbReference type="Gene3D" id="6.10.250.2510">
    <property type="match status" value="1"/>
</dbReference>
<dbReference type="PANTHER" id="PTHR18914:SF9">
    <property type="entry name" value="CATENIN ALPHA"/>
    <property type="match status" value="1"/>
</dbReference>
<keyword evidence="4" id="KW-0963">Cytoplasm</keyword>
<dbReference type="InterPro" id="IPR001033">
    <property type="entry name" value="Alpha_catenin"/>
</dbReference>
<protein>
    <submittedName>
        <fullName evidence="9">Vinculin</fullName>
    </submittedName>
</protein>
<evidence type="ECO:0000313" key="9">
    <source>
        <dbReference type="WBParaSite" id="Pan_g17071.t1"/>
    </source>
</evidence>
<name>A0A7E4ZTX2_PANRE</name>
<evidence type="ECO:0000256" key="5">
    <source>
        <dbReference type="ARBA" id="ARBA00022889"/>
    </source>
</evidence>
<sequence>MTEANNLFDFDKNAVKTRSIQKLVAPLIKKVTELHGDYWQQHAPTTNAPALYRECERTIQQFLTVGGHAIKQVSPLITEESRIKILTRLNVIKDNGDHFLETAENFVQNTSDIEQRIRASEAGRILLLSLVALLVEADKLDVLQIMSQSDKVRDYISGMANARTEAELIECVNLLKAEMTELTQLTHRRLKDITNPAEQDDLQMSLSLLKITTPIMVASSKAHIAHPELHEARANRDFAHSQMHAALTGVQAALNGQPVSEDVGISMYGNLSQLAENLDRFQNHIYMEHSSYRPKHREALERLLEDIVVGAAGVADWNDTRPGRSKQIIDGCNHLRQALQELLTQFELNCKKKEPDDAFGHSTDNAAKKVRDLRRHLRRAIADLVSDAFMDTRTPLITLIKAASDGNVSETQYAGDAFQNHADSMVLVARRVCEMSSDQDANRIVRYAALCCETLAPQVVNAALLLAEKPNSAVAKENMEVFKNAWETRVKMLTSAVDQMISIVDFLAVSEALIQEDTEQALKAIYENNGSTVDNAAGAIRGRSLRVCQVVNAEMEGHTDAYYANNVRAATHELEKSVIPTFVKRAYDIVTSAWEHSQGQGDDIDAEKERDSNEMIETCALIDGAVKEIRAAVLRNHNPEEVDSDNEYIEDGATTNVDNMSQISNDDDNQQVILRKLPEDAKQVIQEHVDVFKRTQREFNTDVGKWDDAGNDLIRIAKQMCLMCDDMTQFTKGRGPLKRTADVITHAQDIATAGNRLNALATEIANDCVESETKKDLQANITKISTLSHQLRITSKVKAEIRHVGDQMEVTGLDSVTSLIENVKNLLKAVILCVRHAYIGSTKFRLRNGGSQRVQWVLAHPDKKNLVQNPRSHGVIRRASEKRAPPPMQALNEFHPQQF</sequence>
<reference evidence="9" key="2">
    <citation type="submission" date="2020-10" db="UniProtKB">
        <authorList>
            <consortium name="WormBaseParasite"/>
        </authorList>
    </citation>
    <scope>IDENTIFICATION</scope>
</reference>
<dbReference type="GO" id="GO:0016342">
    <property type="term" value="C:catenin complex"/>
    <property type="evidence" value="ECO:0007669"/>
    <property type="project" value="TreeGrafter"/>
</dbReference>
<keyword evidence="8" id="KW-1185">Reference proteome</keyword>
<dbReference type="InterPro" id="IPR006077">
    <property type="entry name" value="Vinculin/catenin"/>
</dbReference>
<proteinExistence type="inferred from homology"/>
<evidence type="ECO:0000256" key="7">
    <source>
        <dbReference type="SAM" id="MobiDB-lite"/>
    </source>
</evidence>
<reference evidence="8" key="1">
    <citation type="journal article" date="2013" name="Genetics">
        <title>The draft genome and transcriptome of Panagrellus redivivus are shaped by the harsh demands of a free-living lifestyle.</title>
        <authorList>
            <person name="Srinivasan J."/>
            <person name="Dillman A.R."/>
            <person name="Macchietto M.G."/>
            <person name="Heikkinen L."/>
            <person name="Lakso M."/>
            <person name="Fracchia K.M."/>
            <person name="Antoshechkin I."/>
            <person name="Mortazavi A."/>
            <person name="Wong G."/>
            <person name="Sternberg P.W."/>
        </authorList>
    </citation>
    <scope>NUCLEOTIDE SEQUENCE [LARGE SCALE GENOMIC DNA]</scope>
    <source>
        <strain evidence="8">MT8872</strain>
    </source>
</reference>
<evidence type="ECO:0000256" key="4">
    <source>
        <dbReference type="ARBA" id="ARBA00022490"/>
    </source>
</evidence>
<organism evidence="8 9">
    <name type="scientific">Panagrellus redivivus</name>
    <name type="common">Microworm</name>
    <dbReference type="NCBI Taxonomy" id="6233"/>
    <lineage>
        <taxon>Eukaryota</taxon>
        <taxon>Metazoa</taxon>
        <taxon>Ecdysozoa</taxon>
        <taxon>Nematoda</taxon>
        <taxon>Chromadorea</taxon>
        <taxon>Rhabditida</taxon>
        <taxon>Tylenchina</taxon>
        <taxon>Panagrolaimomorpha</taxon>
        <taxon>Panagrolaimoidea</taxon>
        <taxon>Panagrolaimidae</taxon>
        <taxon>Panagrellus</taxon>
    </lineage>
</organism>
<dbReference type="Proteomes" id="UP000492821">
    <property type="component" value="Unassembled WGS sequence"/>
</dbReference>
<dbReference type="PRINTS" id="PR00805">
    <property type="entry name" value="ALPHACATENIN"/>
</dbReference>
<dbReference type="GO" id="GO:0008013">
    <property type="term" value="F:beta-catenin binding"/>
    <property type="evidence" value="ECO:0007669"/>
    <property type="project" value="TreeGrafter"/>
</dbReference>
<dbReference type="GO" id="GO:0005912">
    <property type="term" value="C:adherens junction"/>
    <property type="evidence" value="ECO:0007669"/>
    <property type="project" value="TreeGrafter"/>
</dbReference>
<keyword evidence="6" id="KW-0965">Cell junction</keyword>
<feature type="region of interest" description="Disordered" evidence="7">
    <location>
        <begin position="880"/>
        <end position="899"/>
    </location>
</feature>
<comment type="similarity">
    <text evidence="3">Belongs to the vinculin/alpha-catenin family.</text>
</comment>
<dbReference type="AlphaFoldDB" id="A0A7E4ZTX2"/>
<dbReference type="GO" id="GO:0051015">
    <property type="term" value="F:actin filament binding"/>
    <property type="evidence" value="ECO:0007669"/>
    <property type="project" value="InterPro"/>
</dbReference>
<evidence type="ECO:0000256" key="3">
    <source>
        <dbReference type="ARBA" id="ARBA00008376"/>
    </source>
</evidence>
<dbReference type="Gene3D" id="1.20.120.230">
    <property type="entry name" value="Alpha-catenin/vinculin-like"/>
    <property type="match status" value="5"/>
</dbReference>